<dbReference type="Proteomes" id="UP001565369">
    <property type="component" value="Unassembled WGS sequence"/>
</dbReference>
<protein>
    <recommendedName>
        <fullName evidence="2">site-specific DNA-methyltransferase (adenine-specific)</fullName>
        <ecNumber evidence="2">2.1.1.72</ecNumber>
    </recommendedName>
</protein>
<evidence type="ECO:0000313" key="8">
    <source>
        <dbReference type="EMBL" id="MEY9453387.1"/>
    </source>
</evidence>
<dbReference type="SUPFAM" id="SSF53335">
    <property type="entry name" value="S-adenosyl-L-methionine-dependent methyltransferases"/>
    <property type="match status" value="1"/>
</dbReference>
<keyword evidence="4 8" id="KW-0808">Transferase</keyword>
<sequence>MGQQQHLVYQHATTRFFGAVRRAIETSEWRCADPVASIAHGRLPRAPVAVQAAHARIKSLPLEWREHAAAVVAALQLKSGERERLGAYFTPPYLAAYVLNRLTAQGYDPTRHSIIDPAAGGAAFLAPLHGVISRSLQGRNPGKALKLLRGIEIDRRLARVSKDLLAWRVALARGADGPTEQDWEAVENCVEVADTLEKEASGNYDVVVGNPPYVRIGRDDYHAYVERWPDLTERGGYLNLSMVFLHHCRGFVKPGGLLSFVMPASMIGGPSFTAFRKSIADEVIAIDRIENRQRVFLDVTQDCIIVTMRRGVEQRSAVRIGSLAHDGRDRALGNIRLDREGGRWELPTSDVISTGRSLSELGWFGKVGPVVPHRWQERISKTRAASSVALLWAAAIRPDGSLDFDHMKANVNGHRVTVDPELSYVIRRPCLVVQRTANRKQRRRINAAVVDRRFLEDVGPFVAENHVIVLTPPSDASMADLRTMADLLNSLEMTALYDRVCGTASVSLKTLMSMKLPKFKAERAQKAA</sequence>
<name>A0ABV4FP63_9BRAD</name>
<dbReference type="EMBL" id="JBGBZJ010000003">
    <property type="protein sequence ID" value="MEY9453387.1"/>
    <property type="molecule type" value="Genomic_DNA"/>
</dbReference>
<evidence type="ECO:0000256" key="6">
    <source>
        <dbReference type="ARBA" id="ARBA00047942"/>
    </source>
</evidence>
<organism evidence="8 9">
    <name type="scientific">Bradyrhizobium ottawaense</name>
    <dbReference type="NCBI Taxonomy" id="931866"/>
    <lineage>
        <taxon>Bacteria</taxon>
        <taxon>Pseudomonadati</taxon>
        <taxon>Pseudomonadota</taxon>
        <taxon>Alphaproteobacteria</taxon>
        <taxon>Hyphomicrobiales</taxon>
        <taxon>Nitrobacteraceae</taxon>
        <taxon>Bradyrhizobium</taxon>
    </lineage>
</organism>
<evidence type="ECO:0000256" key="2">
    <source>
        <dbReference type="ARBA" id="ARBA00011900"/>
    </source>
</evidence>
<evidence type="ECO:0000256" key="4">
    <source>
        <dbReference type="ARBA" id="ARBA00022679"/>
    </source>
</evidence>
<comment type="catalytic activity">
    <reaction evidence="6">
        <text>a 2'-deoxyadenosine in DNA + S-adenosyl-L-methionine = an N(6)-methyl-2'-deoxyadenosine in DNA + S-adenosyl-L-homocysteine + H(+)</text>
        <dbReference type="Rhea" id="RHEA:15197"/>
        <dbReference type="Rhea" id="RHEA-COMP:12418"/>
        <dbReference type="Rhea" id="RHEA-COMP:12419"/>
        <dbReference type="ChEBI" id="CHEBI:15378"/>
        <dbReference type="ChEBI" id="CHEBI:57856"/>
        <dbReference type="ChEBI" id="CHEBI:59789"/>
        <dbReference type="ChEBI" id="CHEBI:90615"/>
        <dbReference type="ChEBI" id="CHEBI:90616"/>
        <dbReference type="EC" id="2.1.1.72"/>
    </reaction>
</comment>
<evidence type="ECO:0000259" key="7">
    <source>
        <dbReference type="Pfam" id="PF07669"/>
    </source>
</evidence>
<feature type="domain" description="Type II methyltransferase M.TaqI-like" evidence="7">
    <location>
        <begin position="181"/>
        <end position="282"/>
    </location>
</feature>
<accession>A0ABV4FP63</accession>
<dbReference type="InterPro" id="IPR011639">
    <property type="entry name" value="MethylTrfase_TaqI-like_dom"/>
</dbReference>
<evidence type="ECO:0000256" key="1">
    <source>
        <dbReference type="ARBA" id="ARBA00006594"/>
    </source>
</evidence>
<dbReference type="PANTHER" id="PTHR33841:SF5">
    <property type="entry name" value="DNA METHYLASE (MODIFICATION METHYLASE) (METHYLTRANSFERASE)-RELATED"/>
    <property type="match status" value="1"/>
</dbReference>
<dbReference type="PANTHER" id="PTHR33841">
    <property type="entry name" value="DNA METHYLTRANSFERASE YEEA-RELATED"/>
    <property type="match status" value="1"/>
</dbReference>
<dbReference type="InterPro" id="IPR050953">
    <property type="entry name" value="N4_N6_ade-DNA_methylase"/>
</dbReference>
<evidence type="ECO:0000256" key="3">
    <source>
        <dbReference type="ARBA" id="ARBA00022603"/>
    </source>
</evidence>
<keyword evidence="3 8" id="KW-0489">Methyltransferase</keyword>
<evidence type="ECO:0000313" key="9">
    <source>
        <dbReference type="Proteomes" id="UP001565369"/>
    </source>
</evidence>
<dbReference type="RefSeq" id="WP_028141983.1">
    <property type="nucleotide sequence ID" value="NZ_AXAF01000013.1"/>
</dbReference>
<dbReference type="Pfam" id="PF07669">
    <property type="entry name" value="Eco57I"/>
    <property type="match status" value="1"/>
</dbReference>
<comment type="caution">
    <text evidence="8">The sequence shown here is derived from an EMBL/GenBank/DDBJ whole genome shotgun (WGS) entry which is preliminary data.</text>
</comment>
<keyword evidence="5" id="KW-0949">S-adenosyl-L-methionine</keyword>
<dbReference type="InterPro" id="IPR002052">
    <property type="entry name" value="DNA_methylase_N6_adenine_CS"/>
</dbReference>
<gene>
    <name evidence="8" type="ORF">ABIG07_002335</name>
</gene>
<keyword evidence="9" id="KW-1185">Reference proteome</keyword>
<dbReference type="InterPro" id="IPR029063">
    <property type="entry name" value="SAM-dependent_MTases_sf"/>
</dbReference>
<comment type="similarity">
    <text evidence="1">Belongs to the N(4)/N(6)-methyltransferase family.</text>
</comment>
<dbReference type="PROSITE" id="PS00092">
    <property type="entry name" value="N6_MTASE"/>
    <property type="match status" value="1"/>
</dbReference>
<evidence type="ECO:0000256" key="5">
    <source>
        <dbReference type="ARBA" id="ARBA00022691"/>
    </source>
</evidence>
<dbReference type="Gene3D" id="3.40.50.150">
    <property type="entry name" value="Vaccinia Virus protein VP39"/>
    <property type="match status" value="1"/>
</dbReference>
<reference evidence="8 9" key="1">
    <citation type="submission" date="2024-07" db="EMBL/GenBank/DDBJ databases">
        <title>Genomic Encyclopedia of Type Strains, Phase V (KMG-V): Genome sequencing to study the core and pangenomes of soil and plant-associated prokaryotes.</title>
        <authorList>
            <person name="Whitman W."/>
        </authorList>
    </citation>
    <scope>NUCLEOTIDE SEQUENCE [LARGE SCALE GENOMIC DNA]</scope>
    <source>
        <strain evidence="8 9">USDA 152</strain>
    </source>
</reference>
<dbReference type="PRINTS" id="PR00507">
    <property type="entry name" value="N12N6MTFRASE"/>
</dbReference>
<proteinExistence type="inferred from homology"/>
<dbReference type="EC" id="2.1.1.72" evidence="2"/>
<dbReference type="GO" id="GO:0009007">
    <property type="term" value="F:site-specific DNA-methyltransferase (adenine-specific) activity"/>
    <property type="evidence" value="ECO:0007669"/>
    <property type="project" value="UniProtKB-EC"/>
</dbReference>
<dbReference type="GO" id="GO:0032259">
    <property type="term" value="P:methylation"/>
    <property type="evidence" value="ECO:0007669"/>
    <property type="project" value="UniProtKB-KW"/>
</dbReference>